<dbReference type="SUPFAM" id="SSF117289">
    <property type="entry name" value="Nucleoporin domain"/>
    <property type="match status" value="1"/>
</dbReference>
<gene>
    <name evidence="2" type="ORF">Pcinc_038511</name>
</gene>
<keyword evidence="3" id="KW-1185">Reference proteome</keyword>
<reference evidence="2" key="1">
    <citation type="submission" date="2023-10" db="EMBL/GenBank/DDBJ databases">
        <title>Genome assemblies of two species of porcelain crab, Petrolisthes cinctipes and Petrolisthes manimaculis (Anomura: Porcellanidae).</title>
        <authorList>
            <person name="Angst P."/>
        </authorList>
    </citation>
    <scope>NUCLEOTIDE SEQUENCE</scope>
    <source>
        <strain evidence="2">PB745_01</strain>
        <tissue evidence="2">Gill</tissue>
    </source>
</reference>
<feature type="compositionally biased region" description="Polar residues" evidence="1">
    <location>
        <begin position="609"/>
        <end position="618"/>
    </location>
</feature>
<dbReference type="EMBL" id="JAWQEG010006367">
    <property type="protein sequence ID" value="KAK3855063.1"/>
    <property type="molecule type" value="Genomic_DNA"/>
</dbReference>
<evidence type="ECO:0008006" key="4">
    <source>
        <dbReference type="Google" id="ProtNLM"/>
    </source>
</evidence>
<feature type="region of interest" description="Disordered" evidence="1">
    <location>
        <begin position="1790"/>
        <end position="1812"/>
    </location>
</feature>
<evidence type="ECO:0000256" key="1">
    <source>
        <dbReference type="SAM" id="MobiDB-lite"/>
    </source>
</evidence>
<feature type="compositionally biased region" description="Low complexity" evidence="1">
    <location>
        <begin position="2059"/>
        <end position="2068"/>
    </location>
</feature>
<feature type="region of interest" description="Disordered" evidence="1">
    <location>
        <begin position="1231"/>
        <end position="1251"/>
    </location>
</feature>
<feature type="region of interest" description="Disordered" evidence="1">
    <location>
        <begin position="2038"/>
        <end position="2068"/>
    </location>
</feature>
<feature type="compositionally biased region" description="Low complexity" evidence="1">
    <location>
        <begin position="1231"/>
        <end position="1247"/>
    </location>
</feature>
<feature type="compositionally biased region" description="Polar residues" evidence="1">
    <location>
        <begin position="626"/>
        <end position="649"/>
    </location>
</feature>
<organism evidence="2 3">
    <name type="scientific">Petrolisthes cinctipes</name>
    <name type="common">Flat porcelain crab</name>
    <dbReference type="NCBI Taxonomy" id="88211"/>
    <lineage>
        <taxon>Eukaryota</taxon>
        <taxon>Metazoa</taxon>
        <taxon>Ecdysozoa</taxon>
        <taxon>Arthropoda</taxon>
        <taxon>Crustacea</taxon>
        <taxon>Multicrustacea</taxon>
        <taxon>Malacostraca</taxon>
        <taxon>Eumalacostraca</taxon>
        <taxon>Eucarida</taxon>
        <taxon>Decapoda</taxon>
        <taxon>Pleocyemata</taxon>
        <taxon>Anomura</taxon>
        <taxon>Galatheoidea</taxon>
        <taxon>Porcellanidae</taxon>
        <taxon>Petrolisthes</taxon>
    </lineage>
</organism>
<feature type="compositionally biased region" description="Polar residues" evidence="1">
    <location>
        <begin position="1968"/>
        <end position="1989"/>
    </location>
</feature>
<evidence type="ECO:0000313" key="2">
    <source>
        <dbReference type="EMBL" id="KAK3855063.1"/>
    </source>
</evidence>
<feature type="region of interest" description="Disordered" evidence="1">
    <location>
        <begin position="609"/>
        <end position="672"/>
    </location>
</feature>
<protein>
    <recommendedName>
        <fullName evidence="4">Nuclear pore complex protein Nup214</fullName>
    </recommendedName>
</protein>
<comment type="caution">
    <text evidence="2">The sequence shown here is derived from an EMBL/GenBank/DDBJ whole genome shotgun (WGS) entry which is preliminary data.</text>
</comment>
<feature type="compositionally biased region" description="Low complexity" evidence="1">
    <location>
        <begin position="650"/>
        <end position="668"/>
    </location>
</feature>
<feature type="region of interest" description="Disordered" evidence="1">
    <location>
        <begin position="560"/>
        <end position="579"/>
    </location>
</feature>
<feature type="region of interest" description="Disordered" evidence="1">
    <location>
        <begin position="1301"/>
        <end position="1321"/>
    </location>
</feature>
<feature type="compositionally biased region" description="Polar residues" evidence="1">
    <location>
        <begin position="991"/>
        <end position="1000"/>
    </location>
</feature>
<name>A0AAE1BRD6_PETCI</name>
<accession>A0AAE1BRD6</accession>
<evidence type="ECO:0000313" key="3">
    <source>
        <dbReference type="Proteomes" id="UP001286313"/>
    </source>
</evidence>
<proteinExistence type="predicted"/>
<feature type="region of interest" description="Disordered" evidence="1">
    <location>
        <begin position="981"/>
        <end position="1000"/>
    </location>
</feature>
<feature type="region of interest" description="Disordered" evidence="1">
    <location>
        <begin position="1954"/>
        <end position="1990"/>
    </location>
</feature>
<dbReference type="Proteomes" id="UP001286313">
    <property type="component" value="Unassembled WGS sequence"/>
</dbReference>
<feature type="compositionally biased region" description="Polar residues" evidence="1">
    <location>
        <begin position="1020"/>
        <end position="1036"/>
    </location>
</feature>
<feature type="compositionally biased region" description="Low complexity" evidence="1">
    <location>
        <begin position="1791"/>
        <end position="1810"/>
    </location>
</feature>
<dbReference type="InterPro" id="IPR015943">
    <property type="entry name" value="WD40/YVTN_repeat-like_dom_sf"/>
</dbReference>
<dbReference type="Gene3D" id="2.130.10.10">
    <property type="entry name" value="YVTN repeat-like/Quinoprotein amine dehydrogenase"/>
    <property type="match status" value="1"/>
</dbReference>
<feature type="region of interest" description="Disordered" evidence="1">
    <location>
        <begin position="1020"/>
        <end position="1054"/>
    </location>
</feature>
<sequence length="2068" mass="212273">MEEGPDVELTTDVKFIASHTEIFPHDEVVVADGHCNLVAVSPKYGLTFVACGTVIKVFNSKTLIESNENVALTNINTGASITHVASSCDGLTLLVVIIHNDVPHALFYEVRTIVPGCAEQVPFVSVGVSSVGGARVHGLAWSPVDPSSVAMAVSPTFLVMITLRDAKVEVKTENIPARAVGWSPKGKQLTVGLSDGSLKLFKPDLTAVRTVPRPPYDGIGSVLSITWFTSTEFFIGYKVQSEEESHVMMYVNAPKAKDPRFVTYDYLCNDNQGSRPHMLYPTYFPEWSLLCVLSSRANQVGVLGRSRAGDSWCEYEIEEGGGAVVHTVSLTEETFPLGLAVDFTSQRIFRNKDESTCGPFPVLYTLSTGGELNIFHLVNIKPGVEQLAKPSDVLPLSGHRNAQQYNGASSYTVPKSGGLPVLSPFPVGRFPSNTSSTSISNIPSSTVAPAVASSTGVGPLSGTTFSIPAAGLFKSSVSEQQGGTTTGLQLPSMVKQTSAEAAKSSFSFNLPTSSPFTATTSLSNASGSAGNSSLFTGLKGIPPAGSPFTAPQAQPAITASGLQTSSGGIPPPSSLGGTKFQVSMTSSAIAMDSSQSQGLKIPTFQLSHANTSSGSISQGKPAVNPIGSSTPFKTTSHTSVSQDNLKQIESQGSSKSQSPAPASKPIPSLNRSDSSLLSTIASVTSQFDEELRDHIHSGGFSSKIANKEEMGDVRRSLSEVCEWTELMDRTSSELKGEVSQLHSEVLEGYTLAEEAKVHMSKNKNPRKLVPLSRPLDPHSRRQLDEIRSRYQYLQSQLVEVETRLHLDWAAFTNDRIKKRKHELPASETLYQALKKCHNLRRVCEKSVDVVCDRIKALNLNFLSSLSTSRCHYDEDEAMATLEKSLRETTIAPKVPCSPFKIFSPEKQEKLERVLAQRQVIPLRKCSSAPKADLTCVDNLFSVCSHEGSPDSGSPTIQQSFSFGPQTFSTPRIDNVASVKSSSVANGDPVQDGTNTWQASGNHTFAMPELAGDESYNQSYATPSFATKSHGTDQITKPQYEDITPPQTPDNKLESGLKTASPLLALSSLVSKVPTTTVADVKVPTGAPITDSNPVLGDSSNTIPVGGIKAQIMTSVPAKTNFTFKPVTSVPSLPVESVESSVPFSFTPFVPQSSFSFSVSDGKAINFSNQSNGQSQGINSGVMFKTPPSATVTLVSTGTSQPSINSNFSFKTPSFTASDNVIQTEASEELVVTESDTTSSSGESDTASNNTVVADNISYSGASDSADCQETCAANLEINEDFNQGLLVNTLVKEDETKVSSFTSSSISVPSQSPSSTGTPSSSIFTTSALSGSIFGSGKLGNVSEVATTPASIFGGISSTFSLPSAGSLFNTSSSGAFSSGTAFGAKTTVTTDGGGAPTTTSVTRNIFGTPATTNVAGTLFATPTTTAGSISGAPITATGSIFEKSISVATTAGSIFGTTTTTTTTTSASSGSTLKTTASTTAGTSILGSTGVSASTKNIGLFGTTSGNLFVIPTTSSSVPVTTTTTTTESFFGAKTTTSGTLFGINTTTSSSPFSGTTTKSPSIFGAITTSEAGDSESTSTSKSESIFGGPINTSVSIFSNKPTLMGNSLGASVPESTSSSVISSTGVTTVTSSSSSLTFSVPFSTGTGSISSCTQPTNSIFGGTVSTAGSSSGLFNATTTTSSSTFGQQSTFTALTTSSSGSAFSSLSSPSSGFETPTTTTTVPGITAFGQTAPQSPSSVFTQGTSTQSTQGSMFAAPATAASIFSNTGQSTSVFSSAGQSGSVFGNQPSTTGIFGGSSSQSSTSSVFGSTGGGSGFNSGTGTSLFGQTTAATSPFSASSTTKQEAPFGSSGFGSDGGFFSGLGGKPSSDNANKNVFGSNASVEVKPQNNLFGNANNSSFASNVFGSGGSGSNSNSTTFSTGGGTVSQSGFAVSASQSSSGFGGSAPFGGQSALGSSPTFGGGATFGSPNKMGSSTFGGNPTFSSPLTGSPASGGFGSFGAPEGAAFGSVGSSTPTSSTSSGFSSFANQENAASFGGLAQQSSNAQSGAFGSGGNVFGSGSSFSSWR</sequence>